<feature type="region of interest" description="Disordered" evidence="5">
    <location>
        <begin position="48"/>
        <end position="73"/>
    </location>
</feature>
<keyword evidence="2 7" id="KW-0689">Ribosomal protein</keyword>
<gene>
    <name evidence="7" type="primary">MRPL33_1</name>
    <name evidence="7" type="ORF">HK105_207099</name>
</gene>
<name>A0ABR4N1I2_9FUNG</name>
<proteinExistence type="inferred from homology"/>
<dbReference type="Pfam" id="PF00327">
    <property type="entry name" value="Ribosomal_L30"/>
    <property type="match status" value="1"/>
</dbReference>
<keyword evidence="8" id="KW-1185">Reference proteome</keyword>
<accession>A0ABR4N1I2</accession>
<reference evidence="7 8" key="1">
    <citation type="submission" date="2023-09" db="EMBL/GenBank/DDBJ databases">
        <title>Pangenome analysis of Batrachochytrium dendrobatidis and related Chytrids.</title>
        <authorList>
            <person name="Yacoub M.N."/>
            <person name="Stajich J.E."/>
            <person name="James T.Y."/>
        </authorList>
    </citation>
    <scope>NUCLEOTIDE SEQUENCE [LARGE SCALE GENOMIC DNA]</scope>
    <source>
        <strain evidence="7 8">JEL0888</strain>
    </source>
</reference>
<evidence type="ECO:0000256" key="4">
    <source>
        <dbReference type="ARBA" id="ARBA00035281"/>
    </source>
</evidence>
<sequence>MLSATTLAARLAASTAAAARAAFGATAAAAAAGSAWSLVRTRPLSTSAPAAYPRVPRRTAPDTKPKFPRPSMLKLGPAPKPVYHFFPPRKDRPRQPMVKAPPKAKRYLSDVETSRPLPTTFAKGESEKDFKTRPSRIGEPLPKDSHMYPYRFYEITMRRGLFGIPRATRKVMASLGLTKRHQVVWCRVDPRSAGKILKVKELVHVRLTNTIPEKAPLPLGYKRVGSLVGQPL</sequence>
<feature type="region of interest" description="Disordered" evidence="5">
    <location>
        <begin position="86"/>
        <end position="141"/>
    </location>
</feature>
<dbReference type="CDD" id="cd01658">
    <property type="entry name" value="Ribosomal_L30"/>
    <property type="match status" value="1"/>
</dbReference>
<dbReference type="SUPFAM" id="SSF55129">
    <property type="entry name" value="Ribosomal protein L30p/L7e"/>
    <property type="match status" value="1"/>
</dbReference>
<evidence type="ECO:0000256" key="2">
    <source>
        <dbReference type="ARBA" id="ARBA00022980"/>
    </source>
</evidence>
<dbReference type="InterPro" id="IPR005996">
    <property type="entry name" value="Ribosomal_uL30_bac-type"/>
</dbReference>
<evidence type="ECO:0000313" key="7">
    <source>
        <dbReference type="EMBL" id="KAL2913354.1"/>
    </source>
</evidence>
<feature type="domain" description="Large ribosomal subunit protein uL30-like ferredoxin-like fold" evidence="6">
    <location>
        <begin position="153"/>
        <end position="203"/>
    </location>
</feature>
<protein>
    <recommendedName>
        <fullName evidence="4">Large ribosomal subunit protein uL30m</fullName>
    </recommendedName>
</protein>
<organism evidence="7 8">
    <name type="scientific">Polyrhizophydium stewartii</name>
    <dbReference type="NCBI Taxonomy" id="2732419"/>
    <lineage>
        <taxon>Eukaryota</taxon>
        <taxon>Fungi</taxon>
        <taxon>Fungi incertae sedis</taxon>
        <taxon>Chytridiomycota</taxon>
        <taxon>Chytridiomycota incertae sedis</taxon>
        <taxon>Chytridiomycetes</taxon>
        <taxon>Rhizophydiales</taxon>
        <taxon>Rhizophydiales incertae sedis</taxon>
        <taxon>Polyrhizophydium</taxon>
    </lineage>
</organism>
<evidence type="ECO:0000313" key="8">
    <source>
        <dbReference type="Proteomes" id="UP001527925"/>
    </source>
</evidence>
<evidence type="ECO:0000256" key="3">
    <source>
        <dbReference type="ARBA" id="ARBA00023274"/>
    </source>
</evidence>
<evidence type="ECO:0000256" key="1">
    <source>
        <dbReference type="ARBA" id="ARBA00007594"/>
    </source>
</evidence>
<dbReference type="Gene3D" id="3.30.1390.20">
    <property type="entry name" value="Ribosomal protein L30, ferredoxin-like fold domain"/>
    <property type="match status" value="1"/>
</dbReference>
<evidence type="ECO:0000256" key="5">
    <source>
        <dbReference type="SAM" id="MobiDB-lite"/>
    </source>
</evidence>
<comment type="caution">
    <text evidence="7">The sequence shown here is derived from an EMBL/GenBank/DDBJ whole genome shotgun (WGS) entry which is preliminary data.</text>
</comment>
<dbReference type="EMBL" id="JADGIZ020000047">
    <property type="protein sequence ID" value="KAL2913354.1"/>
    <property type="molecule type" value="Genomic_DNA"/>
</dbReference>
<dbReference type="InterPro" id="IPR016082">
    <property type="entry name" value="Ribosomal_uL30_ferredoxin-like"/>
</dbReference>
<keyword evidence="3" id="KW-0687">Ribonucleoprotein</keyword>
<comment type="similarity">
    <text evidence="1">Belongs to the universal ribosomal protein uL30 family.</text>
</comment>
<evidence type="ECO:0000259" key="6">
    <source>
        <dbReference type="Pfam" id="PF00327"/>
    </source>
</evidence>
<dbReference type="GO" id="GO:0005840">
    <property type="term" value="C:ribosome"/>
    <property type="evidence" value="ECO:0007669"/>
    <property type="project" value="UniProtKB-KW"/>
</dbReference>
<dbReference type="InterPro" id="IPR036919">
    <property type="entry name" value="Ribo_uL30_ferredoxin-like_sf"/>
</dbReference>
<dbReference type="Proteomes" id="UP001527925">
    <property type="component" value="Unassembled WGS sequence"/>
</dbReference>